<comment type="caution">
    <text evidence="1">The sequence shown here is derived from an EMBL/GenBank/DDBJ whole genome shotgun (WGS) entry which is preliminary data.</text>
</comment>
<gene>
    <name evidence="1" type="ORF">GCM10023333_11930</name>
</gene>
<dbReference type="EMBL" id="BAABJZ010000016">
    <property type="protein sequence ID" value="GAA4879563.1"/>
    <property type="molecule type" value="Genomic_DNA"/>
</dbReference>
<reference evidence="2" key="1">
    <citation type="journal article" date="2019" name="Int. J. Syst. Evol. Microbiol.">
        <title>The Global Catalogue of Microorganisms (GCM) 10K type strain sequencing project: providing services to taxonomists for standard genome sequencing and annotation.</title>
        <authorList>
            <consortium name="The Broad Institute Genomics Platform"/>
            <consortium name="The Broad Institute Genome Sequencing Center for Infectious Disease"/>
            <person name="Wu L."/>
            <person name="Ma J."/>
        </authorList>
    </citation>
    <scope>NUCLEOTIDE SEQUENCE [LARGE SCALE GENOMIC DNA]</scope>
    <source>
        <strain evidence="2">JCM 18401</strain>
    </source>
</reference>
<dbReference type="Proteomes" id="UP001499988">
    <property type="component" value="Unassembled WGS sequence"/>
</dbReference>
<keyword evidence="2" id="KW-1185">Reference proteome</keyword>
<organism evidence="1 2">
    <name type="scientific">Ferrimonas pelagia</name>
    <dbReference type="NCBI Taxonomy" id="1177826"/>
    <lineage>
        <taxon>Bacteria</taxon>
        <taxon>Pseudomonadati</taxon>
        <taxon>Pseudomonadota</taxon>
        <taxon>Gammaproteobacteria</taxon>
        <taxon>Alteromonadales</taxon>
        <taxon>Ferrimonadaceae</taxon>
        <taxon>Ferrimonas</taxon>
    </lineage>
</organism>
<protein>
    <submittedName>
        <fullName evidence="1">Pilus assembly protein</fullName>
    </submittedName>
</protein>
<proteinExistence type="predicted"/>
<name>A0ABP9EKJ6_9GAMM</name>
<evidence type="ECO:0000313" key="1">
    <source>
        <dbReference type="EMBL" id="GAA4879563.1"/>
    </source>
</evidence>
<evidence type="ECO:0000313" key="2">
    <source>
        <dbReference type="Proteomes" id="UP001499988"/>
    </source>
</evidence>
<sequence>MLLNKTRLQNAVDAAALSSAVALDQGKTQQIAKQEGIATLAGALSAGDFSQLDDAIELTGLNYATADLSSQITVEFSLQPDPFIPTTDPTADYVRILVDEVNLASYLARIMTFDKWISASAVSGPSTAIDFCNTNVLPMTVCLCDTADCAAAGDSASFGYPHETLMAMKLASSNDTDIGPGNFRLLDFEGLNGANGIRDAFAGKYTGEEFCFSKTDDSVVTKPGNNVGPTAQGLNTRLGIYLGQFKKESDTYPRDKSTCVGEELAVTEDRDVIYEADKNSDAPVDVNDEPGGLYRHDDYDNDYSNASASSACLAGGWDGTGGDRRREFAIVVSDCSGEDTGKSSLPFEGFACFFMSQEVVQTGTDNFVIGEFLNDCTGNGSPSYDTSDNDGPYQIVLYRNPSNKDS</sequence>
<accession>A0ABP9EKJ6</accession>